<dbReference type="InterPro" id="IPR029063">
    <property type="entry name" value="SAM-dependent_MTases_sf"/>
</dbReference>
<sequence length="221" mass="25172">MISVPSEGKPESEIIVPTFENTLPYEFEDIKLQYDPTGNLKAGTGATVWDSSFVLLKYLESQFKKGLTKDNLSIIELGAGTGLVGLSLGTMLPNAQITLTDQASVVPLLKFNAENAKLSNVRVEILDWKQPPLLEQYDMIIMSDLITWPELYTPLVNTIDLLSNEETLIVFSHECRSFEKEQKFYQKLSKKFRFKNVDENEQDPVYRSDDLYLFTAKKKCE</sequence>
<name>A0AAD5UJI1_9FUNG</name>
<organism evidence="1 2">
    <name type="scientific">Boothiomyces macroporosus</name>
    <dbReference type="NCBI Taxonomy" id="261099"/>
    <lineage>
        <taxon>Eukaryota</taxon>
        <taxon>Fungi</taxon>
        <taxon>Fungi incertae sedis</taxon>
        <taxon>Chytridiomycota</taxon>
        <taxon>Chytridiomycota incertae sedis</taxon>
        <taxon>Chytridiomycetes</taxon>
        <taxon>Rhizophydiales</taxon>
        <taxon>Terramycetaceae</taxon>
        <taxon>Boothiomyces</taxon>
    </lineage>
</organism>
<evidence type="ECO:0000313" key="2">
    <source>
        <dbReference type="Proteomes" id="UP001210925"/>
    </source>
</evidence>
<dbReference type="GO" id="GO:0032991">
    <property type="term" value="C:protein-containing complex"/>
    <property type="evidence" value="ECO:0007669"/>
    <property type="project" value="TreeGrafter"/>
</dbReference>
<accession>A0AAD5UJI1</accession>
<dbReference type="EMBL" id="JADGKB010000044">
    <property type="protein sequence ID" value="KAJ3256939.1"/>
    <property type="molecule type" value="Genomic_DNA"/>
</dbReference>
<dbReference type="SUPFAM" id="SSF53335">
    <property type="entry name" value="S-adenosyl-L-methionine-dependent methyltransferases"/>
    <property type="match status" value="1"/>
</dbReference>
<evidence type="ECO:0000313" key="1">
    <source>
        <dbReference type="EMBL" id="KAJ3256939.1"/>
    </source>
</evidence>
<dbReference type="PANTHER" id="PTHR14614">
    <property type="entry name" value="HEPATOCELLULAR CARCINOMA-ASSOCIATED ANTIGEN"/>
    <property type="match status" value="1"/>
</dbReference>
<dbReference type="GO" id="GO:0005829">
    <property type="term" value="C:cytosol"/>
    <property type="evidence" value="ECO:0007669"/>
    <property type="project" value="TreeGrafter"/>
</dbReference>
<keyword evidence="2" id="KW-1185">Reference proteome</keyword>
<dbReference type="CDD" id="cd02440">
    <property type="entry name" value="AdoMet_MTases"/>
    <property type="match status" value="1"/>
</dbReference>
<reference evidence="1" key="1">
    <citation type="submission" date="2020-05" db="EMBL/GenBank/DDBJ databases">
        <title>Phylogenomic resolution of chytrid fungi.</title>
        <authorList>
            <person name="Stajich J.E."/>
            <person name="Amses K."/>
            <person name="Simmons R."/>
            <person name="Seto K."/>
            <person name="Myers J."/>
            <person name="Bonds A."/>
            <person name="Quandt C.A."/>
            <person name="Barry K."/>
            <person name="Liu P."/>
            <person name="Grigoriev I."/>
            <person name="Longcore J.E."/>
            <person name="James T.Y."/>
        </authorList>
    </citation>
    <scope>NUCLEOTIDE SEQUENCE</scope>
    <source>
        <strain evidence="1">PLAUS21</strain>
    </source>
</reference>
<dbReference type="Proteomes" id="UP001210925">
    <property type="component" value="Unassembled WGS sequence"/>
</dbReference>
<dbReference type="Pfam" id="PF10294">
    <property type="entry name" value="Methyltransf_16"/>
    <property type="match status" value="1"/>
</dbReference>
<gene>
    <name evidence="1" type="ORF">HK103_005057</name>
</gene>
<comment type="caution">
    <text evidence="1">The sequence shown here is derived from an EMBL/GenBank/DDBJ whole genome shotgun (WGS) entry which is preliminary data.</text>
</comment>
<dbReference type="InterPro" id="IPR019410">
    <property type="entry name" value="Methyltransf_16"/>
</dbReference>
<evidence type="ECO:0008006" key="3">
    <source>
        <dbReference type="Google" id="ProtNLM"/>
    </source>
</evidence>
<proteinExistence type="predicted"/>
<dbReference type="PANTHER" id="PTHR14614:SF161">
    <property type="match status" value="1"/>
</dbReference>
<protein>
    <recommendedName>
        <fullName evidence="3">Elongation factor methyltransferase 6</fullName>
    </recommendedName>
</protein>
<dbReference type="AlphaFoldDB" id="A0AAD5UJI1"/>
<dbReference type="Gene3D" id="3.40.50.150">
    <property type="entry name" value="Vaccinia Virus protein VP39"/>
    <property type="match status" value="1"/>
</dbReference>